<evidence type="ECO:0000313" key="7">
    <source>
        <dbReference type="EMBL" id="KRL52892.1"/>
    </source>
</evidence>
<protein>
    <submittedName>
        <fullName evidence="7">Polysaccharide transport membrane protein</fullName>
    </submittedName>
</protein>
<keyword evidence="3 6" id="KW-0812">Transmembrane</keyword>
<dbReference type="PIRSF" id="PIRSF038958">
    <property type="entry name" value="PG_synth_SpoVB"/>
    <property type="match status" value="1"/>
</dbReference>
<feature type="transmembrane region" description="Helical" evidence="6">
    <location>
        <begin position="177"/>
        <end position="196"/>
    </location>
</feature>
<dbReference type="AlphaFoldDB" id="A0A0R1R805"/>
<proteinExistence type="predicted"/>
<evidence type="ECO:0000313" key="8">
    <source>
        <dbReference type="Proteomes" id="UP000051790"/>
    </source>
</evidence>
<feature type="transmembrane region" description="Helical" evidence="6">
    <location>
        <begin position="202"/>
        <end position="222"/>
    </location>
</feature>
<dbReference type="InterPro" id="IPR002797">
    <property type="entry name" value="Polysacc_synth"/>
</dbReference>
<keyword evidence="4 6" id="KW-1133">Transmembrane helix</keyword>
<dbReference type="PANTHER" id="PTHR30250:SF21">
    <property type="entry name" value="LIPID II FLIPPASE MURJ"/>
    <property type="match status" value="1"/>
</dbReference>
<feature type="transmembrane region" description="Helical" evidence="6">
    <location>
        <begin position="100"/>
        <end position="127"/>
    </location>
</feature>
<comment type="caution">
    <text evidence="7">The sequence shown here is derived from an EMBL/GenBank/DDBJ whole genome shotgun (WGS) entry which is preliminary data.</text>
</comment>
<feature type="transmembrane region" description="Helical" evidence="6">
    <location>
        <begin position="304"/>
        <end position="324"/>
    </location>
</feature>
<feature type="transmembrane region" description="Helical" evidence="6">
    <location>
        <begin position="499"/>
        <end position="522"/>
    </location>
</feature>
<gene>
    <name evidence="7" type="ORF">FD01_GL001997</name>
</gene>
<evidence type="ECO:0000256" key="1">
    <source>
        <dbReference type="ARBA" id="ARBA00004651"/>
    </source>
</evidence>
<dbReference type="EMBL" id="AZEU01000027">
    <property type="protein sequence ID" value="KRL52892.1"/>
    <property type="molecule type" value="Genomic_DNA"/>
</dbReference>
<keyword evidence="2" id="KW-1003">Cell membrane</keyword>
<name>A0A0R1R805_9LACO</name>
<feature type="transmembrane region" description="Helical" evidence="6">
    <location>
        <begin position="436"/>
        <end position="457"/>
    </location>
</feature>
<evidence type="ECO:0000256" key="2">
    <source>
        <dbReference type="ARBA" id="ARBA00022475"/>
    </source>
</evidence>
<reference evidence="7 8" key="1">
    <citation type="journal article" date="2015" name="Genome Announc.">
        <title>Expanding the biotechnology potential of lactobacilli through comparative genomics of 213 strains and associated genera.</title>
        <authorList>
            <person name="Sun Z."/>
            <person name="Harris H.M."/>
            <person name="McCann A."/>
            <person name="Guo C."/>
            <person name="Argimon S."/>
            <person name="Zhang W."/>
            <person name="Yang X."/>
            <person name="Jeffery I.B."/>
            <person name="Cooney J.C."/>
            <person name="Kagawa T.F."/>
            <person name="Liu W."/>
            <person name="Song Y."/>
            <person name="Salvetti E."/>
            <person name="Wrobel A."/>
            <person name="Rasinkangas P."/>
            <person name="Parkhill J."/>
            <person name="Rea M.C."/>
            <person name="O'Sullivan O."/>
            <person name="Ritari J."/>
            <person name="Douillard F.P."/>
            <person name="Paul Ross R."/>
            <person name="Yang R."/>
            <person name="Briner A.E."/>
            <person name="Felis G.E."/>
            <person name="de Vos W.M."/>
            <person name="Barrangou R."/>
            <person name="Klaenhammer T.R."/>
            <person name="Caufield P.W."/>
            <person name="Cui Y."/>
            <person name="Zhang H."/>
            <person name="O'Toole P.W."/>
        </authorList>
    </citation>
    <scope>NUCLEOTIDE SEQUENCE [LARGE SCALE GENOMIC DNA]</scope>
    <source>
        <strain evidence="7 8">DSM 13343</strain>
    </source>
</reference>
<organism evidence="7 8">
    <name type="scientific">Lacticaseibacillus manihotivorans DSM 13343 = JCM 12514</name>
    <dbReference type="NCBI Taxonomy" id="1423769"/>
    <lineage>
        <taxon>Bacteria</taxon>
        <taxon>Bacillati</taxon>
        <taxon>Bacillota</taxon>
        <taxon>Bacilli</taxon>
        <taxon>Lactobacillales</taxon>
        <taxon>Lactobacillaceae</taxon>
        <taxon>Lacticaseibacillus</taxon>
    </lineage>
</organism>
<evidence type="ECO:0000256" key="6">
    <source>
        <dbReference type="SAM" id="Phobius"/>
    </source>
</evidence>
<dbReference type="Pfam" id="PF01943">
    <property type="entry name" value="Polysacc_synt"/>
    <property type="match status" value="1"/>
</dbReference>
<dbReference type="InterPro" id="IPR050833">
    <property type="entry name" value="Poly_Biosynth_Transport"/>
</dbReference>
<evidence type="ECO:0000256" key="5">
    <source>
        <dbReference type="ARBA" id="ARBA00023136"/>
    </source>
</evidence>
<accession>A0A0R1R805</accession>
<dbReference type="RefSeq" id="WP_056962414.1">
    <property type="nucleotide sequence ID" value="NZ_AZEU01000027.1"/>
</dbReference>
<dbReference type="InterPro" id="IPR024923">
    <property type="entry name" value="PG_synth_SpoVB"/>
</dbReference>
<keyword evidence="5 6" id="KW-0472">Membrane</keyword>
<dbReference type="Proteomes" id="UP000051790">
    <property type="component" value="Unassembled WGS sequence"/>
</dbReference>
<evidence type="ECO:0000256" key="3">
    <source>
        <dbReference type="ARBA" id="ARBA00022692"/>
    </source>
</evidence>
<dbReference type="CDD" id="cd13124">
    <property type="entry name" value="MATE_SpoVB_like"/>
    <property type="match status" value="1"/>
</dbReference>
<feature type="transmembrane region" description="Helical" evidence="6">
    <location>
        <begin position="345"/>
        <end position="369"/>
    </location>
</feature>
<feature type="transmembrane region" description="Helical" evidence="6">
    <location>
        <begin position="469"/>
        <end position="493"/>
    </location>
</feature>
<dbReference type="PATRIC" id="fig|1423769.4.peg.2148"/>
<feature type="transmembrane region" description="Helical" evidence="6">
    <location>
        <begin position="139"/>
        <end position="156"/>
    </location>
</feature>
<dbReference type="OrthoDB" id="9775950at2"/>
<comment type="subcellular location">
    <subcellularLocation>
        <location evidence="1">Cell membrane</location>
        <topology evidence="1">Multi-pass membrane protein</topology>
    </subcellularLocation>
</comment>
<feature type="transmembrane region" description="Helical" evidence="6">
    <location>
        <begin position="381"/>
        <end position="400"/>
    </location>
</feature>
<feature type="transmembrane region" description="Helical" evidence="6">
    <location>
        <begin position="62"/>
        <end position="80"/>
    </location>
</feature>
<feature type="transmembrane region" description="Helical" evidence="6">
    <location>
        <begin position="21"/>
        <end position="42"/>
    </location>
</feature>
<dbReference type="GO" id="GO:0005886">
    <property type="term" value="C:plasma membrane"/>
    <property type="evidence" value="ECO:0007669"/>
    <property type="project" value="UniProtKB-SubCell"/>
</dbReference>
<sequence>MEKQTSAQRPKRSAQEQMLRGSAWMTAGSIFSRILGAIYIVPWRIWMGAAFLTANALFTKGYQIYSVFLIIGTAGIPSAISKQVAHYNAMNEYKTGLRLFFNGLLLMAGMGILSFGALWFLAPILAVHDPALTQIFRSLAWPLLLIPILSILRGFFQGYNEMAPSAISQFIEQVARIIYMLLMTFIIMRLGSGNYVDAVSQSTFAAFVGAVFGLGLLAVYFLRQRQRFVELAETSDDNLQISIPEILLDIIKQAVPFIILDSAINLYYIVDQYTFNPMMHVRYAVSEHRLDEIYALFAGNANKLIMIVVSLAVAMAVTALPLLATAATRGDKHEVAAQITNTLQLFYVVMIPAAVGMAAIAKPLYVLFYGYDELGVHMLELSSFLAILLGLFTVLATLLQGMFRNRLAIAEMAVGFAVKIVLQWLMIYFFNVYGPTISSMIGMIVTSLLMLHTLRVDYHYKARQTMRRLLGICGFSALMFVVVRGIALLMGMFLGTQRALPAILTIVVAVPLGVLVYGYAILKTRLADMIVGSRVAGIRRRLHMR</sequence>
<evidence type="ECO:0000256" key="4">
    <source>
        <dbReference type="ARBA" id="ARBA00022989"/>
    </source>
</evidence>
<dbReference type="PANTHER" id="PTHR30250">
    <property type="entry name" value="PST FAMILY PREDICTED COLANIC ACID TRANSPORTER"/>
    <property type="match status" value="1"/>
</dbReference>
<keyword evidence="8" id="KW-1185">Reference proteome</keyword>